<dbReference type="EMBL" id="KZ821503">
    <property type="protein sequence ID" value="PYH28785.1"/>
    <property type="molecule type" value="Genomic_DNA"/>
</dbReference>
<dbReference type="OrthoDB" id="4440408at2759"/>
<dbReference type="Proteomes" id="UP000247647">
    <property type="component" value="Unassembled WGS sequence"/>
</dbReference>
<dbReference type="AlphaFoldDB" id="A0A318Y371"/>
<reference evidence="1" key="1">
    <citation type="submission" date="2016-12" db="EMBL/GenBank/DDBJ databases">
        <title>The genomes of Aspergillus section Nigri reveals drivers in fungal speciation.</title>
        <authorList>
            <consortium name="DOE Joint Genome Institute"/>
            <person name="Vesth T.C."/>
            <person name="Nybo J."/>
            <person name="Theobald S."/>
            <person name="Brandl J."/>
            <person name="Frisvad J.C."/>
            <person name="Nielsen K.F."/>
            <person name="Lyhne E.K."/>
            <person name="Kogle M.E."/>
            <person name="Kuo A."/>
            <person name="Riley R."/>
            <person name="Clum A."/>
            <person name="Nolan M."/>
            <person name="Lipzen A."/>
            <person name="Salamov A."/>
            <person name="Henrissat B."/>
            <person name="Wiebenga A."/>
            <person name="De Vries R.P."/>
            <person name="Grigoriev I.V."/>
            <person name="Mortensen U.H."/>
            <person name="Andersen M.R."/>
            <person name="Baker S.E."/>
        </authorList>
    </citation>
    <scope>NUCLEOTIDE SEQUENCE [LARGE SCALE GENOMIC DNA]</scope>
    <source>
        <strain evidence="1">CBS 115656</strain>
    </source>
</reference>
<gene>
    <name evidence="1" type="ORF">BO87DRAFT_321289</name>
</gene>
<evidence type="ECO:0000313" key="2">
    <source>
        <dbReference type="Proteomes" id="UP000247647"/>
    </source>
</evidence>
<feature type="non-terminal residue" evidence="1">
    <location>
        <position position="1"/>
    </location>
</feature>
<accession>A0A318Y371</accession>
<protein>
    <submittedName>
        <fullName evidence="1">Uncharacterized protein</fullName>
    </submittedName>
</protein>
<dbReference type="GeneID" id="37122384"/>
<organism evidence="1 2">
    <name type="scientific">Aspergillus neoniger (strain CBS 115656)</name>
    <dbReference type="NCBI Taxonomy" id="1448310"/>
    <lineage>
        <taxon>Eukaryota</taxon>
        <taxon>Fungi</taxon>
        <taxon>Dikarya</taxon>
        <taxon>Ascomycota</taxon>
        <taxon>Pezizomycotina</taxon>
        <taxon>Eurotiomycetes</taxon>
        <taxon>Eurotiomycetidae</taxon>
        <taxon>Eurotiales</taxon>
        <taxon>Aspergillaceae</taxon>
        <taxon>Aspergillus</taxon>
        <taxon>Aspergillus subgen. Circumdati</taxon>
    </lineage>
</organism>
<name>A0A318Y371_ASPNB</name>
<dbReference type="RefSeq" id="XP_025474263.1">
    <property type="nucleotide sequence ID" value="XM_025619928.1"/>
</dbReference>
<proteinExistence type="predicted"/>
<keyword evidence="2" id="KW-1185">Reference proteome</keyword>
<sequence>YLSKWLRAECTRSGGYYGRACGYCERQRNEMHPQYKGYCTSMCLCCEKARGCSIMIDNYMNDVMIIDIF</sequence>
<evidence type="ECO:0000313" key="1">
    <source>
        <dbReference type="EMBL" id="PYH28785.1"/>
    </source>
</evidence>